<dbReference type="PROSITE" id="PS00194">
    <property type="entry name" value="THIOREDOXIN_1"/>
    <property type="match status" value="1"/>
</dbReference>
<dbReference type="InterPro" id="IPR000866">
    <property type="entry name" value="AhpC/TSA"/>
</dbReference>
<dbReference type="CDD" id="cd02966">
    <property type="entry name" value="TlpA_like_family"/>
    <property type="match status" value="1"/>
</dbReference>
<dbReference type="EMBL" id="CP004121">
    <property type="protein sequence ID" value="AGF55503.1"/>
    <property type="molecule type" value="Genomic_DNA"/>
</dbReference>
<proteinExistence type="predicted"/>
<keyword evidence="4" id="KW-1185">Reference proteome</keyword>
<dbReference type="InterPro" id="IPR013766">
    <property type="entry name" value="Thioredoxin_domain"/>
</dbReference>
<dbReference type="Pfam" id="PF00578">
    <property type="entry name" value="AhpC-TSA"/>
    <property type="match status" value="1"/>
</dbReference>
<evidence type="ECO:0000313" key="4">
    <source>
        <dbReference type="Proteomes" id="UP000011728"/>
    </source>
</evidence>
<keyword evidence="1" id="KW-0472">Membrane</keyword>
<organism evidence="3 4">
    <name type="scientific">Clostridium saccharoperbutylacetonicum N1-4(HMT)</name>
    <dbReference type="NCBI Taxonomy" id="931276"/>
    <lineage>
        <taxon>Bacteria</taxon>
        <taxon>Bacillati</taxon>
        <taxon>Bacillota</taxon>
        <taxon>Clostridia</taxon>
        <taxon>Eubacteriales</taxon>
        <taxon>Clostridiaceae</taxon>
        <taxon>Clostridium</taxon>
    </lineage>
</organism>
<name>M1MGM9_9CLOT</name>
<dbReference type="PANTHER" id="PTHR42852">
    <property type="entry name" value="THIOL:DISULFIDE INTERCHANGE PROTEIN DSBE"/>
    <property type="match status" value="1"/>
</dbReference>
<dbReference type="InterPro" id="IPR050553">
    <property type="entry name" value="Thioredoxin_ResA/DsbE_sf"/>
</dbReference>
<dbReference type="STRING" id="36745.CLSAP_16900"/>
<dbReference type="GO" id="GO:0016209">
    <property type="term" value="F:antioxidant activity"/>
    <property type="evidence" value="ECO:0007669"/>
    <property type="project" value="InterPro"/>
</dbReference>
<dbReference type="PROSITE" id="PS51352">
    <property type="entry name" value="THIOREDOXIN_2"/>
    <property type="match status" value="1"/>
</dbReference>
<dbReference type="Proteomes" id="UP000011728">
    <property type="component" value="Chromosome"/>
</dbReference>
<dbReference type="GO" id="GO:0016853">
    <property type="term" value="F:isomerase activity"/>
    <property type="evidence" value="ECO:0007669"/>
    <property type="project" value="UniProtKB-KW"/>
</dbReference>
<dbReference type="HOGENOM" id="CLU_042529_11_4_9"/>
<evidence type="ECO:0000259" key="2">
    <source>
        <dbReference type="PROSITE" id="PS51352"/>
    </source>
</evidence>
<dbReference type="PATRIC" id="fig|931276.5.peg.1709"/>
<evidence type="ECO:0000256" key="1">
    <source>
        <dbReference type="SAM" id="Phobius"/>
    </source>
</evidence>
<dbReference type="GO" id="GO:0016491">
    <property type="term" value="F:oxidoreductase activity"/>
    <property type="evidence" value="ECO:0007669"/>
    <property type="project" value="InterPro"/>
</dbReference>
<keyword evidence="1" id="KW-1133">Transmembrane helix</keyword>
<dbReference type="OrthoDB" id="9809733at2"/>
<dbReference type="PANTHER" id="PTHR42852:SF17">
    <property type="entry name" value="THIOREDOXIN-LIKE PROTEIN HI_1115"/>
    <property type="match status" value="1"/>
</dbReference>
<keyword evidence="3" id="KW-0413">Isomerase</keyword>
<dbReference type="Gene3D" id="3.40.30.10">
    <property type="entry name" value="Glutaredoxin"/>
    <property type="match status" value="1"/>
</dbReference>
<dbReference type="InterPro" id="IPR036249">
    <property type="entry name" value="Thioredoxin-like_sf"/>
</dbReference>
<dbReference type="AlphaFoldDB" id="M1MGM9"/>
<protein>
    <submittedName>
        <fullName evidence="3">Thiol-disulfide isomerase-like thioredoxin</fullName>
    </submittedName>
</protein>
<gene>
    <name evidence="3" type="ORF">Cspa_c17330</name>
</gene>
<dbReference type="InterPro" id="IPR017937">
    <property type="entry name" value="Thioredoxin_CS"/>
</dbReference>
<dbReference type="KEGG" id="csr:Cspa_c17330"/>
<dbReference type="RefSeq" id="WP_015391824.1">
    <property type="nucleotide sequence ID" value="NC_020291.1"/>
</dbReference>
<keyword evidence="1" id="KW-0812">Transmembrane</keyword>
<feature type="transmembrane region" description="Helical" evidence="1">
    <location>
        <begin position="6"/>
        <end position="24"/>
    </location>
</feature>
<feature type="domain" description="Thioredoxin" evidence="2">
    <location>
        <begin position="43"/>
        <end position="185"/>
    </location>
</feature>
<sequence>MKKKELLIAIICFVGFLGIAYIGYNSLSTSYSQKDTQSQTDNSQNKKKEKDFVVYDENMNKVKLSDYIGKPVIVNFWAIWCPPCQDEMPIFNEVSSKYKQEELVVLMVNMTDGQRETVDIAKKYISDNNYNMKVLFDKDISAARSYNIESIPRTLFIDKNGDIVNDHLGEISKKEMDAQIKGLLS</sequence>
<reference evidence="3 4" key="1">
    <citation type="submission" date="2013-02" db="EMBL/GenBank/DDBJ databases">
        <title>Genome sequence of Clostridium saccharoperbutylacetonicum N1-4(HMT).</title>
        <authorList>
            <person name="Poehlein A."/>
            <person name="Daniel R."/>
        </authorList>
    </citation>
    <scope>NUCLEOTIDE SEQUENCE [LARGE SCALE GENOMIC DNA]</scope>
    <source>
        <strain evidence="4">N1-4(HMT)</strain>
    </source>
</reference>
<evidence type="ECO:0000313" key="3">
    <source>
        <dbReference type="EMBL" id="AGF55503.1"/>
    </source>
</evidence>
<accession>M1MGM9</accession>
<dbReference type="SUPFAM" id="SSF52833">
    <property type="entry name" value="Thioredoxin-like"/>
    <property type="match status" value="1"/>
</dbReference>
<dbReference type="eggNOG" id="COG0526">
    <property type="taxonomic scope" value="Bacteria"/>
</dbReference>